<dbReference type="RefSeq" id="WP_322421516.1">
    <property type="nucleotide sequence ID" value="NZ_JAXQNN010000002.1"/>
</dbReference>
<accession>A0ABU5KMS6</accession>
<evidence type="ECO:0000256" key="1">
    <source>
        <dbReference type="SAM" id="Phobius"/>
    </source>
</evidence>
<reference evidence="2 3" key="1">
    <citation type="submission" date="2023-12" db="EMBL/GenBank/DDBJ databases">
        <title>Jeotgalibacillus haloalkaliphilus sp. nov., a novel salt-tolerant bacteria, isolated from the estuary of the Fenhe River into the Yellow River.</title>
        <authorList>
            <person name="Li Y."/>
        </authorList>
    </citation>
    <scope>NUCLEOTIDE SEQUENCE [LARGE SCALE GENOMIC DNA]</scope>
    <source>
        <strain evidence="2 3">HH7-29</strain>
    </source>
</reference>
<sequence>MRLEMNYSKYSLILSISGIFIAYMIFPPFNITFGQWSMIAIPIGFAIYLIGVIFGMIAYFKKEKGLIKYVSLISIPLGVLFVVFISHLFGGEI</sequence>
<comment type="caution">
    <text evidence="2">The sequence shown here is derived from an EMBL/GenBank/DDBJ whole genome shotgun (WGS) entry which is preliminary data.</text>
</comment>
<keyword evidence="1" id="KW-0812">Transmembrane</keyword>
<proteinExistence type="predicted"/>
<feature type="transmembrane region" description="Helical" evidence="1">
    <location>
        <begin position="39"/>
        <end position="60"/>
    </location>
</feature>
<keyword evidence="3" id="KW-1185">Reference proteome</keyword>
<dbReference type="Proteomes" id="UP001292084">
    <property type="component" value="Unassembled WGS sequence"/>
</dbReference>
<dbReference type="EMBL" id="JAXQNN010000002">
    <property type="protein sequence ID" value="MDZ5712568.1"/>
    <property type="molecule type" value="Genomic_DNA"/>
</dbReference>
<evidence type="ECO:0000313" key="3">
    <source>
        <dbReference type="Proteomes" id="UP001292084"/>
    </source>
</evidence>
<gene>
    <name evidence="2" type="ORF">UFB30_10020</name>
</gene>
<feature type="transmembrane region" description="Helical" evidence="1">
    <location>
        <begin position="12"/>
        <end position="33"/>
    </location>
</feature>
<protein>
    <submittedName>
        <fullName evidence="2">Uncharacterized protein</fullName>
    </submittedName>
</protein>
<keyword evidence="1" id="KW-1133">Transmembrane helix</keyword>
<keyword evidence="1" id="KW-0472">Membrane</keyword>
<evidence type="ECO:0000313" key="2">
    <source>
        <dbReference type="EMBL" id="MDZ5712568.1"/>
    </source>
</evidence>
<organism evidence="2 3">
    <name type="scientific">Jeotgalibacillus haloalkalitolerans</name>
    <dbReference type="NCBI Taxonomy" id="3104292"/>
    <lineage>
        <taxon>Bacteria</taxon>
        <taxon>Bacillati</taxon>
        <taxon>Bacillota</taxon>
        <taxon>Bacilli</taxon>
        <taxon>Bacillales</taxon>
        <taxon>Caryophanaceae</taxon>
        <taxon>Jeotgalibacillus</taxon>
    </lineage>
</organism>
<name>A0ABU5KMS6_9BACL</name>
<feature type="transmembrane region" description="Helical" evidence="1">
    <location>
        <begin position="69"/>
        <end position="89"/>
    </location>
</feature>